<evidence type="ECO:0000259" key="4">
    <source>
        <dbReference type="Pfam" id="PF01073"/>
    </source>
</evidence>
<comment type="caution">
    <text evidence="5">The sequence shown here is derived from an EMBL/GenBank/DDBJ whole genome shotgun (WGS) entry which is preliminary data.</text>
</comment>
<keyword evidence="3" id="KW-0472">Membrane</keyword>
<keyword evidence="3" id="KW-1133">Transmembrane helix</keyword>
<dbReference type="PANTHER" id="PTHR43245">
    <property type="entry name" value="BIFUNCTIONAL POLYMYXIN RESISTANCE PROTEIN ARNA"/>
    <property type="match status" value="1"/>
</dbReference>
<proteinExistence type="inferred from homology"/>
<dbReference type="GO" id="GO:0016616">
    <property type="term" value="F:oxidoreductase activity, acting on the CH-OH group of donors, NAD or NADP as acceptor"/>
    <property type="evidence" value="ECO:0007669"/>
    <property type="project" value="InterPro"/>
</dbReference>
<gene>
    <name evidence="5" type="ORF">CJOHNSTONI_LOCUS6318</name>
</gene>
<dbReference type="AlphaFoldDB" id="A0A8J2LZQ5"/>
<dbReference type="PANTHER" id="PTHR43245:SF51">
    <property type="entry name" value="SHORT CHAIN DEHYDROGENASE_REDUCTASE FAMILY 42E, MEMBER 2"/>
    <property type="match status" value="1"/>
</dbReference>
<dbReference type="Gene3D" id="3.40.50.720">
    <property type="entry name" value="NAD(P)-binding Rossmann-like Domain"/>
    <property type="match status" value="1"/>
</dbReference>
<evidence type="ECO:0000256" key="3">
    <source>
        <dbReference type="RuleBase" id="RU004475"/>
    </source>
</evidence>
<name>A0A8J2LZQ5_9BILA</name>
<evidence type="ECO:0000313" key="6">
    <source>
        <dbReference type="Proteomes" id="UP000746747"/>
    </source>
</evidence>
<dbReference type="Pfam" id="PF01073">
    <property type="entry name" value="3Beta_HSD"/>
    <property type="match status" value="1"/>
</dbReference>
<feature type="transmembrane region" description="Helical" evidence="3">
    <location>
        <begin position="271"/>
        <end position="290"/>
    </location>
</feature>
<protein>
    <recommendedName>
        <fullName evidence="4">3-beta hydroxysteroid dehydrogenase/isomerase domain-containing protein</fullName>
    </recommendedName>
</protein>
<dbReference type="GO" id="GO:0006694">
    <property type="term" value="P:steroid biosynthetic process"/>
    <property type="evidence" value="ECO:0007669"/>
    <property type="project" value="InterPro"/>
</dbReference>
<dbReference type="SUPFAM" id="SSF51735">
    <property type="entry name" value="NAD(P)-binding Rossmann-fold domains"/>
    <property type="match status" value="1"/>
</dbReference>
<dbReference type="InterPro" id="IPR002225">
    <property type="entry name" value="3Beta_OHSteriod_DH/Estase"/>
</dbReference>
<dbReference type="InterPro" id="IPR036291">
    <property type="entry name" value="NAD(P)-bd_dom_sf"/>
</dbReference>
<dbReference type="EMBL" id="CAKAEH010001448">
    <property type="protein sequence ID" value="CAG9536393.1"/>
    <property type="molecule type" value="Genomic_DNA"/>
</dbReference>
<keyword evidence="2 3" id="KW-0560">Oxidoreductase</keyword>
<organism evidence="5 6">
    <name type="scientific">Cercopithifilaria johnstoni</name>
    <dbReference type="NCBI Taxonomy" id="2874296"/>
    <lineage>
        <taxon>Eukaryota</taxon>
        <taxon>Metazoa</taxon>
        <taxon>Ecdysozoa</taxon>
        <taxon>Nematoda</taxon>
        <taxon>Chromadorea</taxon>
        <taxon>Rhabditida</taxon>
        <taxon>Spirurina</taxon>
        <taxon>Spiruromorpha</taxon>
        <taxon>Filarioidea</taxon>
        <taxon>Onchocercidae</taxon>
        <taxon>Cercopithifilaria</taxon>
    </lineage>
</organism>
<keyword evidence="3" id="KW-0812">Transmembrane</keyword>
<evidence type="ECO:0000256" key="2">
    <source>
        <dbReference type="ARBA" id="ARBA00023002"/>
    </source>
</evidence>
<feature type="transmembrane region" description="Helical" evidence="3">
    <location>
        <begin position="364"/>
        <end position="387"/>
    </location>
</feature>
<keyword evidence="6" id="KW-1185">Reference proteome</keyword>
<sequence>MKYHHRMCIIGGGGYFGQHIAGELQQQGFHTVILDISFCDVPVVKLNESLTTRIKGSLLDINVLDQALNGCVACFHIAAYGMTGGASLDKEMIYLINVTGTKQVLERCRINGVQRFIFASSVAVIFTDEELHDADELTPYPHPSKVNNFNTSKAVAEKFVVNSNCDTLKTCALRYRGIYGPAEPRTVKRTVDMCKRGLVFATFHKFHETTTQYSGIVNSTTAMRLAEDALRRGIACGKVYNIVDGGPPVGSFSFWFPLIRAFNKPLPMFNIPYTLVISLAILFEYLYRYFGLEPLFTRLEVNLVSITNTYSIERAKHDLGYMPIQNHDLTEVIYFYKRDNNRKKDNKITISSISSGKKHSNIALLNNISFILLILIVLLFWIGSVLFM</sequence>
<comment type="similarity">
    <text evidence="1 3">Belongs to the 3-beta-HSD family.</text>
</comment>
<dbReference type="Proteomes" id="UP000746747">
    <property type="component" value="Unassembled WGS sequence"/>
</dbReference>
<accession>A0A8J2LZQ5</accession>
<feature type="domain" description="3-beta hydroxysteroid dehydrogenase/isomerase" evidence="4">
    <location>
        <begin position="9"/>
        <end position="265"/>
    </location>
</feature>
<evidence type="ECO:0000256" key="1">
    <source>
        <dbReference type="ARBA" id="ARBA00009219"/>
    </source>
</evidence>
<dbReference type="OrthoDB" id="2735536at2759"/>
<evidence type="ECO:0000313" key="5">
    <source>
        <dbReference type="EMBL" id="CAG9536393.1"/>
    </source>
</evidence>
<dbReference type="InterPro" id="IPR050177">
    <property type="entry name" value="Lipid_A_modif_metabolic_enz"/>
</dbReference>
<reference evidence="5" key="1">
    <citation type="submission" date="2021-09" db="EMBL/GenBank/DDBJ databases">
        <authorList>
            <consortium name="Pathogen Informatics"/>
        </authorList>
    </citation>
    <scope>NUCLEOTIDE SEQUENCE</scope>
</reference>